<protein>
    <submittedName>
        <fullName evidence="1">Uncharacterized protein</fullName>
    </submittedName>
</protein>
<sequence length="291" mass="34866">MKVNKLNTNFIIKLKRRALCLVLLSLLYTYVNKFPEFETIIPNDSLKPTGSEKTNCTSFNDDDLKKYIGENDFFSEKCSRIAEHHDKIIIKAKTSQIALCKYINYWIYDKLQSVDNFSHEDILNSFYIKFPKLKFGGMCNIPIKNKNIYYELKELYDLYDNFIKFKKESTKAVDGSCEKAENVFQLYEKCAGKCKWNYNNYFCWELMKFRAEYEQYLTLHHLTHGYVINYLEQKRKPKKKFIECMNYKELQKWKAGDTNYHTTLHDVPNLNILYNNMIFVKLKSINYKNYN</sequence>
<evidence type="ECO:0000313" key="2">
    <source>
        <dbReference type="Proteomes" id="UP000053239"/>
    </source>
</evidence>
<proteinExistence type="predicted"/>
<reference evidence="1 2" key="1">
    <citation type="submission" date="2011-09" db="EMBL/GenBank/DDBJ databases">
        <title>The Genome Sequence of Plasmodium vivax North Korean.</title>
        <authorList>
            <consortium name="The Broad Institute Genome Sequencing Platform"/>
            <consortium name="The Broad Institute Genome Sequencing Center for Infectious Disease"/>
            <person name="Neafsey D."/>
            <person name="Carlton J."/>
            <person name="Barnwell J."/>
            <person name="Collins W."/>
            <person name="Escalante A."/>
            <person name="Mullikin J."/>
            <person name="Saul A."/>
            <person name="Guigo R."/>
            <person name="Camara F."/>
            <person name="Young S.K."/>
            <person name="Zeng Q."/>
            <person name="Gargeya S."/>
            <person name="Fitzgerald M."/>
            <person name="Haas B."/>
            <person name="Abouelleil A."/>
            <person name="Alvarado L."/>
            <person name="Arachchi H.M."/>
            <person name="Berlin A."/>
            <person name="Brown A."/>
            <person name="Chapman S.B."/>
            <person name="Chen Z."/>
            <person name="Dunbar C."/>
            <person name="Freedman E."/>
            <person name="Gearin G."/>
            <person name="Gellesch M."/>
            <person name="Goldberg J."/>
            <person name="Griggs A."/>
            <person name="Gujja S."/>
            <person name="Heiman D."/>
            <person name="Howarth C."/>
            <person name="Larson L."/>
            <person name="Lui A."/>
            <person name="MacDonald P.J.P."/>
            <person name="Montmayeur A."/>
            <person name="Murphy C."/>
            <person name="Neiman D."/>
            <person name="Pearson M."/>
            <person name="Priest M."/>
            <person name="Roberts A."/>
            <person name="Saif S."/>
            <person name="Shea T."/>
            <person name="Shenoy N."/>
            <person name="Sisk P."/>
            <person name="Stolte C."/>
            <person name="Sykes S."/>
            <person name="Wortman J."/>
            <person name="Nusbaum C."/>
            <person name="Birren B."/>
        </authorList>
    </citation>
    <scope>NUCLEOTIDE SEQUENCE [LARGE SCALE GENOMIC DNA]</scope>
    <source>
        <strain evidence="1 2">North Korean</strain>
    </source>
</reference>
<gene>
    <name evidence="1" type="ORF">PVNG_04356</name>
</gene>
<dbReference type="AlphaFoldDB" id="A0A0J9TUB6"/>
<accession>A0A0J9TUB6</accession>
<evidence type="ECO:0000313" key="1">
    <source>
        <dbReference type="EMBL" id="KMZ98412.1"/>
    </source>
</evidence>
<name>A0A0J9TUB6_PLAVI</name>
<dbReference type="Proteomes" id="UP000053239">
    <property type="component" value="Unassembled WGS sequence"/>
</dbReference>
<dbReference type="EMBL" id="KQ235474">
    <property type="protein sequence ID" value="KMZ98412.1"/>
    <property type="molecule type" value="Genomic_DNA"/>
</dbReference>
<organism evidence="1 2">
    <name type="scientific">Plasmodium vivax North Korean</name>
    <dbReference type="NCBI Taxonomy" id="1035514"/>
    <lineage>
        <taxon>Eukaryota</taxon>
        <taxon>Sar</taxon>
        <taxon>Alveolata</taxon>
        <taxon>Apicomplexa</taxon>
        <taxon>Aconoidasida</taxon>
        <taxon>Haemosporida</taxon>
        <taxon>Plasmodiidae</taxon>
        <taxon>Plasmodium</taxon>
        <taxon>Plasmodium (Plasmodium)</taxon>
    </lineage>
</organism>